<dbReference type="PANTHER" id="PTHR33606:SF3">
    <property type="entry name" value="PROTEIN YCII"/>
    <property type="match status" value="1"/>
</dbReference>
<comment type="similarity">
    <text evidence="1">Belongs to the YciI family.</text>
</comment>
<dbReference type="Pfam" id="PF03795">
    <property type="entry name" value="YCII"/>
    <property type="match status" value="1"/>
</dbReference>
<reference evidence="3 4" key="1">
    <citation type="journal article" date="2015" name="Nature">
        <title>rRNA introns, odd ribosomes, and small enigmatic genomes across a large radiation of phyla.</title>
        <authorList>
            <person name="Brown C.T."/>
            <person name="Hug L.A."/>
            <person name="Thomas B.C."/>
            <person name="Sharon I."/>
            <person name="Castelle C.J."/>
            <person name="Singh A."/>
            <person name="Wilkins M.J."/>
            <person name="Williams K.H."/>
            <person name="Banfield J.F."/>
        </authorList>
    </citation>
    <scope>NUCLEOTIDE SEQUENCE [LARGE SCALE GENOMIC DNA]</scope>
</reference>
<comment type="caution">
    <text evidence="3">The sequence shown here is derived from an EMBL/GenBank/DDBJ whole genome shotgun (WGS) entry which is preliminary data.</text>
</comment>
<organism evidence="3 4">
    <name type="scientific">Candidatus Roizmanbacteria bacterium GW2011_GWA2_35_19</name>
    <dbReference type="NCBI Taxonomy" id="1618478"/>
    <lineage>
        <taxon>Bacteria</taxon>
        <taxon>Candidatus Roizmaniibacteriota</taxon>
    </lineage>
</organism>
<evidence type="ECO:0000313" key="4">
    <source>
        <dbReference type="Proteomes" id="UP000034457"/>
    </source>
</evidence>
<dbReference type="SUPFAM" id="SSF54909">
    <property type="entry name" value="Dimeric alpha+beta barrel"/>
    <property type="match status" value="1"/>
</dbReference>
<dbReference type="InterPro" id="IPR005545">
    <property type="entry name" value="YCII"/>
</dbReference>
<dbReference type="STRING" id="1618478.UR68_C0019G0009"/>
<dbReference type="EMBL" id="LBQC01000019">
    <property type="protein sequence ID" value="KKP72239.1"/>
    <property type="molecule type" value="Genomic_DNA"/>
</dbReference>
<dbReference type="Proteomes" id="UP000034457">
    <property type="component" value="Unassembled WGS sequence"/>
</dbReference>
<accession>A0A0G0BRZ8</accession>
<name>A0A0G0BRZ8_9BACT</name>
<dbReference type="PANTHER" id="PTHR33606">
    <property type="entry name" value="PROTEIN YCII"/>
    <property type="match status" value="1"/>
</dbReference>
<dbReference type="Gene3D" id="3.30.70.1060">
    <property type="entry name" value="Dimeric alpha+beta barrel"/>
    <property type="match status" value="1"/>
</dbReference>
<feature type="domain" description="YCII-related" evidence="2">
    <location>
        <begin position="1"/>
        <end position="89"/>
    </location>
</feature>
<evidence type="ECO:0000256" key="1">
    <source>
        <dbReference type="ARBA" id="ARBA00007689"/>
    </source>
</evidence>
<dbReference type="AlphaFoldDB" id="A0A0G0BRZ8"/>
<evidence type="ECO:0000259" key="2">
    <source>
        <dbReference type="Pfam" id="PF03795"/>
    </source>
</evidence>
<gene>
    <name evidence="3" type="ORF">UR68_C0019G0009</name>
</gene>
<dbReference type="InterPro" id="IPR011008">
    <property type="entry name" value="Dimeric_a/b-barrel"/>
</dbReference>
<evidence type="ECO:0000313" key="3">
    <source>
        <dbReference type="EMBL" id="KKP72239.1"/>
    </source>
</evidence>
<protein>
    <recommendedName>
        <fullName evidence="2">YCII-related domain-containing protein</fullName>
    </recommendedName>
</protein>
<sequence length="114" mass="13551">MQFLILGKDGKDEKAAERRLAVREQHLKLGDEMEESGERWYGCVMLDEDGKMVGSMAVMDFPSVRELNTWLEKEPYVVGKVWETVEVFKCNVKRPWKFNRPQSFFEEREKFLKK</sequence>
<proteinExistence type="inferred from homology"/>
<dbReference type="InterPro" id="IPR051807">
    <property type="entry name" value="Sec-metab_biosynth-assoc"/>
</dbReference>